<protein>
    <recommendedName>
        <fullName evidence="5">Fucose-specific lectin</fullName>
    </recommendedName>
</protein>
<feature type="region of interest" description="Disordered" evidence="1">
    <location>
        <begin position="111"/>
        <end position="160"/>
    </location>
</feature>
<keyword evidence="4" id="KW-1185">Reference proteome</keyword>
<evidence type="ECO:0000313" key="4">
    <source>
        <dbReference type="Proteomes" id="UP000748025"/>
    </source>
</evidence>
<feature type="compositionally biased region" description="Basic and acidic residues" evidence="1">
    <location>
        <begin position="36"/>
        <end position="45"/>
    </location>
</feature>
<sequence>MPLLDIPWLSHQTSRADMTTEGNIPLEAIPPPPPPDYRKTQRDGPDSVHNHYHIGHERGPTPWYRRKWAFWSMVGLLVFFVVAGFIIMGVVLKVELGKKAAAASDGQLHPLVNASTSASPTLTDTPDDDVGEATTTTKFKKKPDSTSTPTTSENGATATPFTMLDSSQLASASVRVNDASRSRRLLIRQEDTNDLLVTEWTNGQTMHYRIRDRLSSLPPEAKPGTPLALQADDAGTLHLFYLSRSNILSYLYEPTTGEWEAGEVSNEHGSVRTSAYSSLSTAWHNGRRASRLLVVAFDDPSQQLQLAMSSSPAEHGSWYLADVTSVSRDSVPGQSNLPCYSLAGDWYSNTTATAARGAEAEAESWHKDDAGGNQRLLIAVAEGSEVHAWECGVDFWPPPDVQVQCKQVDEHFRDGAGKSLTLVPAPTQFAWLNLHDGQQGGSSTSTHQAFILLSLDGSGVVRENTVGGYVTRSAGAGFTARMGIKALSTTSEGIVFASSGKDVFVYSRHEGRWQPDVGTNVTV</sequence>
<keyword evidence="2" id="KW-0812">Transmembrane</keyword>
<evidence type="ECO:0000313" key="3">
    <source>
        <dbReference type="EMBL" id="KAG6011816.1"/>
    </source>
</evidence>
<keyword evidence="2" id="KW-1133">Transmembrane helix</keyword>
<dbReference type="SUPFAM" id="SSF89372">
    <property type="entry name" value="Fucose-specific lectin"/>
    <property type="match status" value="1"/>
</dbReference>
<dbReference type="Proteomes" id="UP000748025">
    <property type="component" value="Unassembled WGS sequence"/>
</dbReference>
<gene>
    <name evidence="3" type="ORF">E4U43_008110</name>
</gene>
<feature type="transmembrane region" description="Helical" evidence="2">
    <location>
        <begin position="68"/>
        <end position="92"/>
    </location>
</feature>
<evidence type="ECO:0000256" key="1">
    <source>
        <dbReference type="SAM" id="MobiDB-lite"/>
    </source>
</evidence>
<dbReference type="AlphaFoldDB" id="A0A9P7SXK5"/>
<dbReference type="OrthoDB" id="4896939at2759"/>
<dbReference type="EMBL" id="SRPW01000823">
    <property type="protein sequence ID" value="KAG6011816.1"/>
    <property type="molecule type" value="Genomic_DNA"/>
</dbReference>
<feature type="compositionally biased region" description="Polar residues" evidence="1">
    <location>
        <begin position="113"/>
        <end position="124"/>
    </location>
</feature>
<reference evidence="3" key="1">
    <citation type="journal article" date="2020" name="bioRxiv">
        <title>Whole genome comparisons of ergot fungi reveals the divergence and evolution of species within the genus Claviceps are the result of varying mechanisms driving genome evolution and host range expansion.</title>
        <authorList>
            <person name="Wyka S.A."/>
            <person name="Mondo S.J."/>
            <person name="Liu M."/>
            <person name="Dettman J."/>
            <person name="Nalam V."/>
            <person name="Broders K.D."/>
        </authorList>
    </citation>
    <scope>NUCLEOTIDE SEQUENCE</scope>
    <source>
        <strain evidence="3">CCC 602</strain>
    </source>
</reference>
<comment type="caution">
    <text evidence="3">The sequence shown here is derived from an EMBL/GenBank/DDBJ whole genome shotgun (WGS) entry which is preliminary data.</text>
</comment>
<name>A0A9P7SXK5_9HYPO</name>
<proteinExistence type="predicted"/>
<accession>A0A9P7SXK5</accession>
<dbReference type="Gene3D" id="2.120.10.70">
    <property type="entry name" value="Fucose-specific lectin"/>
    <property type="match status" value="1"/>
</dbReference>
<organism evidence="3 4">
    <name type="scientific">Claviceps pusilla</name>
    <dbReference type="NCBI Taxonomy" id="123648"/>
    <lineage>
        <taxon>Eukaryota</taxon>
        <taxon>Fungi</taxon>
        <taxon>Dikarya</taxon>
        <taxon>Ascomycota</taxon>
        <taxon>Pezizomycotina</taxon>
        <taxon>Sordariomycetes</taxon>
        <taxon>Hypocreomycetidae</taxon>
        <taxon>Hypocreales</taxon>
        <taxon>Clavicipitaceae</taxon>
        <taxon>Claviceps</taxon>
    </lineage>
</organism>
<evidence type="ECO:0000256" key="2">
    <source>
        <dbReference type="SAM" id="Phobius"/>
    </source>
</evidence>
<keyword evidence="2" id="KW-0472">Membrane</keyword>
<feature type="region of interest" description="Disordered" evidence="1">
    <location>
        <begin position="22"/>
        <end position="45"/>
    </location>
</feature>
<evidence type="ECO:0008006" key="5">
    <source>
        <dbReference type="Google" id="ProtNLM"/>
    </source>
</evidence>